<dbReference type="EMBL" id="KN837291">
    <property type="protein sequence ID" value="KIJ29076.1"/>
    <property type="molecule type" value="Genomic_DNA"/>
</dbReference>
<keyword evidence="3" id="KW-0732">Signal</keyword>
<dbReference type="EMBL" id="KN837370">
    <property type="protein sequence ID" value="KIJ26412.1"/>
    <property type="molecule type" value="Genomic_DNA"/>
</dbReference>
<reference evidence="5 6" key="1">
    <citation type="submission" date="2014-06" db="EMBL/GenBank/DDBJ databases">
        <title>Evolutionary Origins and Diversification of the Mycorrhizal Mutualists.</title>
        <authorList>
            <consortium name="DOE Joint Genome Institute"/>
            <consortium name="Mycorrhizal Genomics Consortium"/>
            <person name="Kohler A."/>
            <person name="Kuo A."/>
            <person name="Nagy L.G."/>
            <person name="Floudas D."/>
            <person name="Copeland A."/>
            <person name="Barry K.W."/>
            <person name="Cichocki N."/>
            <person name="Veneault-Fourrey C."/>
            <person name="LaButti K."/>
            <person name="Lindquist E.A."/>
            <person name="Lipzen A."/>
            <person name="Lundell T."/>
            <person name="Morin E."/>
            <person name="Murat C."/>
            <person name="Riley R."/>
            <person name="Ohm R."/>
            <person name="Sun H."/>
            <person name="Tunlid A."/>
            <person name="Henrissat B."/>
            <person name="Grigoriev I.V."/>
            <person name="Hibbett D.S."/>
            <person name="Martin F."/>
        </authorList>
    </citation>
    <scope>NUCLEOTIDE SEQUENCE [LARGE SCALE GENOMIC DNA]</scope>
    <source>
        <strain evidence="5 6">SS14</strain>
    </source>
</reference>
<feature type="region of interest" description="Disordered" evidence="1">
    <location>
        <begin position="145"/>
        <end position="199"/>
    </location>
</feature>
<dbReference type="OrthoDB" id="4991875at2759"/>
<protein>
    <recommendedName>
        <fullName evidence="7">GPI anchored protein</fullName>
    </recommendedName>
</protein>
<sequence>MMKSYIKVTWAALFALVLQPVLAQQETTLYIPGIEPQPITVGVLGAGSDGRTTYQVEVANGVDDGVLTFTLAEGPSDVAYTAVLTAIDATATEIETIQFSCAISNGRSSCAEDIVVVADGSTSSTNTVQTEDAAGLTVQLVSVTPPAGSTTSTPTSSKFSTISTTNTASSSKSSSAGSETGSATGTNTTPAGVTPPAAATKNNAASVHSVTGSLLALMAGVSTFGYLLL</sequence>
<evidence type="ECO:0000313" key="4">
    <source>
        <dbReference type="EMBL" id="KIJ26412.1"/>
    </source>
</evidence>
<feature type="signal peptide" evidence="3">
    <location>
        <begin position="1"/>
        <end position="23"/>
    </location>
</feature>
<accession>A0A0C9UUS3</accession>
<gene>
    <name evidence="4" type="ORF">M422DRAFT_71928</name>
    <name evidence="5" type="ORF">M422DRAFT_784421</name>
</gene>
<evidence type="ECO:0000313" key="6">
    <source>
        <dbReference type="Proteomes" id="UP000054279"/>
    </source>
</evidence>
<proteinExistence type="predicted"/>
<keyword evidence="2" id="KW-0812">Transmembrane</keyword>
<keyword evidence="6" id="KW-1185">Reference proteome</keyword>
<dbReference type="AlphaFoldDB" id="A0A0C9UUS3"/>
<feature type="chain" id="PRO_5007394748" description="GPI anchored protein" evidence="3">
    <location>
        <begin position="24"/>
        <end position="229"/>
    </location>
</feature>
<dbReference type="Proteomes" id="UP000054279">
    <property type="component" value="Unassembled WGS sequence"/>
</dbReference>
<dbReference type="HOGENOM" id="CLU_106849_0_0_1"/>
<feature type="transmembrane region" description="Helical" evidence="2">
    <location>
        <begin position="210"/>
        <end position="228"/>
    </location>
</feature>
<evidence type="ECO:0000256" key="2">
    <source>
        <dbReference type="SAM" id="Phobius"/>
    </source>
</evidence>
<keyword evidence="2" id="KW-1133">Transmembrane helix</keyword>
<evidence type="ECO:0000256" key="3">
    <source>
        <dbReference type="SAM" id="SignalP"/>
    </source>
</evidence>
<organism evidence="5 6">
    <name type="scientific">Sphaerobolus stellatus (strain SS14)</name>
    <dbReference type="NCBI Taxonomy" id="990650"/>
    <lineage>
        <taxon>Eukaryota</taxon>
        <taxon>Fungi</taxon>
        <taxon>Dikarya</taxon>
        <taxon>Basidiomycota</taxon>
        <taxon>Agaricomycotina</taxon>
        <taxon>Agaricomycetes</taxon>
        <taxon>Phallomycetidae</taxon>
        <taxon>Geastrales</taxon>
        <taxon>Sphaerobolaceae</taxon>
        <taxon>Sphaerobolus</taxon>
    </lineage>
</organism>
<evidence type="ECO:0000256" key="1">
    <source>
        <dbReference type="SAM" id="MobiDB-lite"/>
    </source>
</evidence>
<name>A0A0C9UUS3_SPHS4</name>
<evidence type="ECO:0000313" key="5">
    <source>
        <dbReference type="EMBL" id="KIJ29076.1"/>
    </source>
</evidence>
<evidence type="ECO:0008006" key="7">
    <source>
        <dbReference type="Google" id="ProtNLM"/>
    </source>
</evidence>
<keyword evidence="2" id="KW-0472">Membrane</keyword>